<reference evidence="3 4" key="1">
    <citation type="submission" date="2016-11" db="EMBL/GenBank/DDBJ databases">
        <title>The macronuclear genome of Stentor coeruleus: a giant cell with tiny introns.</title>
        <authorList>
            <person name="Slabodnick M."/>
            <person name="Ruby J.G."/>
            <person name="Reiff S.B."/>
            <person name="Swart E.C."/>
            <person name="Gosai S."/>
            <person name="Prabakaran S."/>
            <person name="Witkowska E."/>
            <person name="Larue G.E."/>
            <person name="Fisher S."/>
            <person name="Freeman R.M."/>
            <person name="Gunawardena J."/>
            <person name="Chu W."/>
            <person name="Stover N.A."/>
            <person name="Gregory B.D."/>
            <person name="Nowacki M."/>
            <person name="Derisi J."/>
            <person name="Roy S.W."/>
            <person name="Marshall W.F."/>
            <person name="Sood P."/>
        </authorList>
    </citation>
    <scope>NUCLEOTIDE SEQUENCE [LARGE SCALE GENOMIC DNA]</scope>
    <source>
        <strain evidence="3">WM001</strain>
    </source>
</reference>
<dbReference type="OrthoDB" id="312411at2759"/>
<feature type="transmembrane region" description="Helical" evidence="1">
    <location>
        <begin position="128"/>
        <end position="149"/>
    </location>
</feature>
<organism evidence="3 4">
    <name type="scientific">Stentor coeruleus</name>
    <dbReference type="NCBI Taxonomy" id="5963"/>
    <lineage>
        <taxon>Eukaryota</taxon>
        <taxon>Sar</taxon>
        <taxon>Alveolata</taxon>
        <taxon>Ciliophora</taxon>
        <taxon>Postciliodesmatophora</taxon>
        <taxon>Heterotrichea</taxon>
        <taxon>Heterotrichida</taxon>
        <taxon>Stentoridae</taxon>
        <taxon>Stentor</taxon>
    </lineage>
</organism>
<evidence type="ECO:0000313" key="4">
    <source>
        <dbReference type="Proteomes" id="UP000187209"/>
    </source>
</evidence>
<feature type="transmembrane region" description="Helical" evidence="1">
    <location>
        <begin position="257"/>
        <end position="276"/>
    </location>
</feature>
<dbReference type="EMBL" id="MPUH01000119">
    <property type="protein sequence ID" value="OMJ89722.1"/>
    <property type="molecule type" value="Genomic_DNA"/>
</dbReference>
<keyword evidence="1" id="KW-0472">Membrane</keyword>
<evidence type="ECO:0000313" key="3">
    <source>
        <dbReference type="EMBL" id="OMJ89722.1"/>
    </source>
</evidence>
<protein>
    <recommendedName>
        <fullName evidence="2">Potassium channel domain-containing protein</fullName>
    </recommendedName>
</protein>
<keyword evidence="1" id="KW-0812">Transmembrane</keyword>
<dbReference type="PANTHER" id="PTHR10153">
    <property type="entry name" value="SMALL CONDUCTANCE CALCIUM-ACTIVATED POTASSIUM CHANNEL"/>
    <property type="match status" value="1"/>
</dbReference>
<dbReference type="GO" id="GO:0016020">
    <property type="term" value="C:membrane"/>
    <property type="evidence" value="ECO:0007669"/>
    <property type="project" value="InterPro"/>
</dbReference>
<gene>
    <name evidence="3" type="ORF">SteCoe_8087</name>
</gene>
<dbReference type="InterPro" id="IPR013099">
    <property type="entry name" value="K_chnl_dom"/>
</dbReference>
<name>A0A1R2CL31_9CILI</name>
<dbReference type="AlphaFoldDB" id="A0A1R2CL31"/>
<keyword evidence="1" id="KW-1133">Transmembrane helix</keyword>
<feature type="transmembrane region" description="Helical" evidence="1">
    <location>
        <begin position="78"/>
        <end position="98"/>
    </location>
</feature>
<dbReference type="Pfam" id="PF07885">
    <property type="entry name" value="Ion_trans_2"/>
    <property type="match status" value="1"/>
</dbReference>
<feature type="transmembrane region" description="Helical" evidence="1">
    <location>
        <begin position="219"/>
        <end position="237"/>
    </location>
</feature>
<dbReference type="Proteomes" id="UP000187209">
    <property type="component" value="Unassembled WGS sequence"/>
</dbReference>
<sequence length="430" mass="49432">MENITTYVKETISSYGKTNKNHSIIFKQSEIVSVTIARFSQLQLAELCVAVLALTGIGSSAIVSDLTYTKVYDKREEALMAQLICTASSLILILAIYWRTKQELLWEQAKGIYSVFDDMSTTGKMTIFLLEAFINIIHPPIGLLSTNFIAQDVVVENDIEYSYNTIFTAFTVIRVYHLIRFMSIYSKFRSSRSQRLCQMNGSYAGTYYAMKCMMNEQPMMIMVLMLLTGIFIFGFLLRLFERPASYLNGKDFSDYGNAMWCIITTMTTVGYGDYFPVTLPGRVIGCLACVWGVMVVSVMCVSLYNLMNLDEGQAESLLTLQRLWFKDALRDSAAFVITAVYRYRYMLKYKNRVGKKDLELQLGKVRNYVNEFQRSRNKQRSLYSYDSYNEIIQYKLGEIIGQAKQKEKTDKILKLIERLDEKVQKKISKG</sequence>
<feature type="domain" description="Potassium channel" evidence="2">
    <location>
        <begin position="226"/>
        <end position="299"/>
    </location>
</feature>
<evidence type="ECO:0000259" key="2">
    <source>
        <dbReference type="Pfam" id="PF07885"/>
    </source>
</evidence>
<keyword evidence="4" id="KW-1185">Reference proteome</keyword>
<dbReference type="Gene3D" id="1.10.287.70">
    <property type="match status" value="1"/>
</dbReference>
<proteinExistence type="predicted"/>
<feature type="transmembrane region" description="Helical" evidence="1">
    <location>
        <begin position="161"/>
        <end position="179"/>
    </location>
</feature>
<dbReference type="InterPro" id="IPR015449">
    <property type="entry name" value="K_chnl_Ca-activ_SK"/>
</dbReference>
<dbReference type="GO" id="GO:0016286">
    <property type="term" value="F:small conductance calcium-activated potassium channel activity"/>
    <property type="evidence" value="ECO:0007669"/>
    <property type="project" value="InterPro"/>
</dbReference>
<feature type="transmembrane region" description="Helical" evidence="1">
    <location>
        <begin position="283"/>
        <end position="304"/>
    </location>
</feature>
<comment type="caution">
    <text evidence="3">The sequence shown here is derived from an EMBL/GenBank/DDBJ whole genome shotgun (WGS) entry which is preliminary data.</text>
</comment>
<evidence type="ECO:0000256" key="1">
    <source>
        <dbReference type="SAM" id="Phobius"/>
    </source>
</evidence>
<dbReference type="SUPFAM" id="SSF81324">
    <property type="entry name" value="Voltage-gated potassium channels"/>
    <property type="match status" value="1"/>
</dbReference>
<dbReference type="PRINTS" id="PR00169">
    <property type="entry name" value="KCHANNEL"/>
</dbReference>
<feature type="transmembrane region" description="Helical" evidence="1">
    <location>
        <begin position="44"/>
        <end position="63"/>
    </location>
</feature>
<accession>A0A1R2CL31</accession>